<dbReference type="InterPro" id="IPR050595">
    <property type="entry name" value="Bact_response_regulator"/>
</dbReference>
<dbReference type="InterPro" id="IPR001789">
    <property type="entry name" value="Sig_transdc_resp-reg_receiver"/>
</dbReference>
<dbReference type="SMART" id="SM00448">
    <property type="entry name" value="REC"/>
    <property type="match status" value="1"/>
</dbReference>
<feature type="domain" description="Response regulatory" evidence="3">
    <location>
        <begin position="46"/>
        <end position="160"/>
    </location>
</feature>
<comment type="caution">
    <text evidence="4">The sequence shown here is derived from an EMBL/GenBank/DDBJ whole genome shotgun (WGS) entry which is preliminary data.</text>
</comment>
<feature type="modified residue" description="4-aspartylphosphate" evidence="2">
    <location>
        <position position="95"/>
    </location>
</feature>
<proteinExistence type="predicted"/>
<dbReference type="InterPro" id="IPR011006">
    <property type="entry name" value="CheY-like_superfamily"/>
</dbReference>
<dbReference type="PANTHER" id="PTHR44591:SF3">
    <property type="entry name" value="RESPONSE REGULATORY DOMAIN-CONTAINING PROTEIN"/>
    <property type="match status" value="1"/>
</dbReference>
<dbReference type="AlphaFoldDB" id="A0A970B860"/>
<dbReference type="Gene3D" id="3.40.50.2300">
    <property type="match status" value="1"/>
</dbReference>
<dbReference type="EMBL" id="JAAVXB010000014">
    <property type="protein sequence ID" value="NKF24395.1"/>
    <property type="molecule type" value="Genomic_DNA"/>
</dbReference>
<reference evidence="4" key="1">
    <citation type="submission" date="2020-03" db="EMBL/GenBank/DDBJ databases">
        <title>Solimonas marina sp. nov., isolated from deep seawater of the Pacific Ocean.</title>
        <authorList>
            <person name="Liu X."/>
            <person name="Lai Q."/>
            <person name="Sun F."/>
            <person name="Gai Y."/>
            <person name="Li G."/>
            <person name="Shao Z."/>
        </authorList>
    </citation>
    <scope>NUCLEOTIDE SEQUENCE</scope>
    <source>
        <strain evidence="4">C16B3</strain>
    </source>
</reference>
<dbReference type="RefSeq" id="WP_168149694.1">
    <property type="nucleotide sequence ID" value="NZ_JAAVXB010000014.1"/>
</dbReference>
<dbReference type="PROSITE" id="PS50110">
    <property type="entry name" value="RESPONSE_REGULATORY"/>
    <property type="match status" value="1"/>
</dbReference>
<keyword evidence="5" id="KW-1185">Reference proteome</keyword>
<dbReference type="Pfam" id="PF00072">
    <property type="entry name" value="Response_reg"/>
    <property type="match status" value="1"/>
</dbReference>
<evidence type="ECO:0000313" key="5">
    <source>
        <dbReference type="Proteomes" id="UP000653472"/>
    </source>
</evidence>
<evidence type="ECO:0000256" key="2">
    <source>
        <dbReference type="PROSITE-ProRule" id="PRU00169"/>
    </source>
</evidence>
<dbReference type="PANTHER" id="PTHR44591">
    <property type="entry name" value="STRESS RESPONSE REGULATOR PROTEIN 1"/>
    <property type="match status" value="1"/>
</dbReference>
<protein>
    <submittedName>
        <fullName evidence="4">Response regulator</fullName>
    </submittedName>
</protein>
<evidence type="ECO:0000259" key="3">
    <source>
        <dbReference type="PROSITE" id="PS50110"/>
    </source>
</evidence>
<accession>A0A970B860</accession>
<keyword evidence="1 2" id="KW-0597">Phosphoprotein</keyword>
<sequence>MFCFVDVPLSFGIVMYIFGHRYRPIAKQAREGNAMHSNVGSGQKRRILVVDDDQECATALSQILEIVGHDARFVCEGAQATHAVDGFEPDIVLVDVSMPDIDGLEVARILRERDRPPLLVSISGFSENGVGAPRFSELFDHHLVKPIEFADLQTLIDTTAENSR</sequence>
<evidence type="ECO:0000256" key="1">
    <source>
        <dbReference type="ARBA" id="ARBA00022553"/>
    </source>
</evidence>
<dbReference type="SUPFAM" id="SSF52172">
    <property type="entry name" value="CheY-like"/>
    <property type="match status" value="1"/>
</dbReference>
<evidence type="ECO:0000313" key="4">
    <source>
        <dbReference type="EMBL" id="NKF24395.1"/>
    </source>
</evidence>
<gene>
    <name evidence="4" type="ORF">G7Y82_18960</name>
</gene>
<dbReference type="GO" id="GO:0000160">
    <property type="term" value="P:phosphorelay signal transduction system"/>
    <property type="evidence" value="ECO:0007669"/>
    <property type="project" value="InterPro"/>
</dbReference>
<name>A0A970B860_9GAMM</name>
<dbReference type="Proteomes" id="UP000653472">
    <property type="component" value="Unassembled WGS sequence"/>
</dbReference>
<organism evidence="4 5">
    <name type="scientific">Solimonas marina</name>
    <dbReference type="NCBI Taxonomy" id="2714601"/>
    <lineage>
        <taxon>Bacteria</taxon>
        <taxon>Pseudomonadati</taxon>
        <taxon>Pseudomonadota</taxon>
        <taxon>Gammaproteobacteria</taxon>
        <taxon>Nevskiales</taxon>
        <taxon>Nevskiaceae</taxon>
        <taxon>Solimonas</taxon>
    </lineage>
</organism>